<reference evidence="1 2" key="1">
    <citation type="journal article" date="2018" name="Nat. Ecol. Evol.">
        <title>Genomic signatures of mitonuclear coevolution across populations of Tigriopus californicus.</title>
        <authorList>
            <person name="Barreto F.S."/>
            <person name="Watson E.T."/>
            <person name="Lima T.G."/>
            <person name="Willett C.S."/>
            <person name="Edmands S."/>
            <person name="Li W."/>
            <person name="Burton R.S."/>
        </authorList>
    </citation>
    <scope>NUCLEOTIDE SEQUENCE [LARGE SCALE GENOMIC DNA]</scope>
    <source>
        <strain evidence="1 2">San Diego</strain>
    </source>
</reference>
<comment type="caution">
    <text evidence="1">The sequence shown here is derived from an EMBL/GenBank/DDBJ whole genome shotgun (WGS) entry which is preliminary data.</text>
</comment>
<gene>
    <name evidence="1" type="ORF">TCAL_16985</name>
</gene>
<keyword evidence="2" id="KW-1185">Reference proteome</keyword>
<proteinExistence type="predicted"/>
<organism evidence="1 2">
    <name type="scientific">Tigriopus californicus</name>
    <name type="common">Marine copepod</name>
    <dbReference type="NCBI Taxonomy" id="6832"/>
    <lineage>
        <taxon>Eukaryota</taxon>
        <taxon>Metazoa</taxon>
        <taxon>Ecdysozoa</taxon>
        <taxon>Arthropoda</taxon>
        <taxon>Crustacea</taxon>
        <taxon>Multicrustacea</taxon>
        <taxon>Hexanauplia</taxon>
        <taxon>Copepoda</taxon>
        <taxon>Harpacticoida</taxon>
        <taxon>Harpacticidae</taxon>
        <taxon>Tigriopus</taxon>
    </lineage>
</organism>
<evidence type="ECO:0000313" key="1">
    <source>
        <dbReference type="EMBL" id="TRY77466.1"/>
    </source>
</evidence>
<sequence>MAVRYDNLTGCTIANGGSTGGCTFTFGEASSMFAPCSHTAFVLKQKRQHGPGMNIIRGVLGPGHALEIHLITRPISSLFKANTREIALGDGIPECLDHLIGEVAESNSIHITQRDASDLHLSRFAFPHQEHALIRDFSGDIDGGQYLPAPISKSFQQAANQLSRQNGVRSTGCKRVAFQFQFGRPIVISVFGFFSLVKPQDNVPGHVGQLGIEVDQADAVVSVQTEHGQFLRTKHSSTFSVCKPGGQVSSMAFLMASIT</sequence>
<dbReference type="Proteomes" id="UP000318571">
    <property type="component" value="Chromosome 5"/>
</dbReference>
<dbReference type="PROSITE" id="PS51257">
    <property type="entry name" value="PROKAR_LIPOPROTEIN"/>
    <property type="match status" value="1"/>
</dbReference>
<protein>
    <submittedName>
        <fullName evidence="1">Uncharacterized protein</fullName>
    </submittedName>
</protein>
<evidence type="ECO:0000313" key="2">
    <source>
        <dbReference type="Proteomes" id="UP000318571"/>
    </source>
</evidence>
<dbReference type="EMBL" id="VCGU01000004">
    <property type="protein sequence ID" value="TRY77466.1"/>
    <property type="molecule type" value="Genomic_DNA"/>
</dbReference>
<dbReference type="AlphaFoldDB" id="A0A553PIF3"/>
<accession>A0A553PIF3</accession>
<name>A0A553PIF3_TIGCA</name>